<organism evidence="1">
    <name type="scientific">Terrestrivirus sp</name>
    <dbReference type="NCBI Taxonomy" id="2487775"/>
    <lineage>
        <taxon>Viruses</taxon>
        <taxon>Varidnaviria</taxon>
        <taxon>Bamfordvirae</taxon>
        <taxon>Nucleocytoviricota</taxon>
        <taxon>Megaviricetes</taxon>
        <taxon>Imitervirales</taxon>
        <taxon>Mimiviridae</taxon>
        <taxon>Klosneuvirinae</taxon>
    </lineage>
</organism>
<gene>
    <name evidence="1" type="ORF">Terrestrivirus5_193</name>
</gene>
<accession>A0A3G4ZQV4</accession>
<proteinExistence type="predicted"/>
<dbReference type="EMBL" id="MK071983">
    <property type="protein sequence ID" value="AYV76371.1"/>
    <property type="molecule type" value="Genomic_DNA"/>
</dbReference>
<reference evidence="1" key="1">
    <citation type="submission" date="2018-10" db="EMBL/GenBank/DDBJ databases">
        <title>Hidden diversity of soil giant viruses.</title>
        <authorList>
            <person name="Schulz F."/>
            <person name="Alteio L."/>
            <person name="Goudeau D."/>
            <person name="Ryan E.M."/>
            <person name="Malmstrom R.R."/>
            <person name="Blanchard J."/>
            <person name="Woyke T."/>
        </authorList>
    </citation>
    <scope>NUCLEOTIDE SEQUENCE</scope>
    <source>
        <strain evidence="1">TEV1</strain>
    </source>
</reference>
<protein>
    <submittedName>
        <fullName evidence="1">Uncharacterized protein</fullName>
    </submittedName>
</protein>
<evidence type="ECO:0000313" key="1">
    <source>
        <dbReference type="EMBL" id="AYV76371.1"/>
    </source>
</evidence>
<name>A0A3G4ZQV4_9VIRU</name>
<sequence>MQSKLKLKNYKFNLLQNIFIKNILIFTNKINKINKNY</sequence>